<evidence type="ECO:0000313" key="1">
    <source>
        <dbReference type="EMBL" id="GEL45257.1"/>
    </source>
</evidence>
<dbReference type="AlphaFoldDB" id="A0A511FAH1"/>
<dbReference type="OrthoDB" id="4829883at2"/>
<dbReference type="EMBL" id="JACHDN010000001">
    <property type="protein sequence ID" value="MBB5473461.1"/>
    <property type="molecule type" value="Genomic_DNA"/>
</dbReference>
<dbReference type="Proteomes" id="UP000321723">
    <property type="component" value="Unassembled WGS sequence"/>
</dbReference>
<gene>
    <name evidence="1" type="ORF">CHO01_03730</name>
    <name evidence="2" type="ORF">HNR08_002197</name>
</gene>
<organism evidence="1 3">
    <name type="scientific">Cellulomonas hominis</name>
    <dbReference type="NCBI Taxonomy" id="156981"/>
    <lineage>
        <taxon>Bacteria</taxon>
        <taxon>Bacillati</taxon>
        <taxon>Actinomycetota</taxon>
        <taxon>Actinomycetes</taxon>
        <taxon>Micrococcales</taxon>
        <taxon>Cellulomonadaceae</taxon>
        <taxon>Cellulomonas</taxon>
    </lineage>
</organism>
<reference evidence="1 3" key="1">
    <citation type="submission" date="2019-07" db="EMBL/GenBank/DDBJ databases">
        <title>Whole genome shotgun sequence of Cellulomonas hominis NBRC 16055.</title>
        <authorList>
            <person name="Hosoyama A."/>
            <person name="Uohara A."/>
            <person name="Ohji S."/>
            <person name="Ichikawa N."/>
        </authorList>
    </citation>
    <scope>NUCLEOTIDE SEQUENCE [LARGE SCALE GENOMIC DNA]</scope>
    <source>
        <strain evidence="1 3">NBRC 16055</strain>
    </source>
</reference>
<evidence type="ECO:0000313" key="2">
    <source>
        <dbReference type="EMBL" id="MBB5473461.1"/>
    </source>
</evidence>
<protein>
    <submittedName>
        <fullName evidence="1">Uncharacterized protein</fullName>
    </submittedName>
</protein>
<sequence>MTIETPVAPTTPGDGAPAPCVARPHANLVHQDGACRCFTGGPAPEHAPRPEDVLLALAFHGAG</sequence>
<accession>A0A511FAH1</accession>
<proteinExistence type="predicted"/>
<comment type="caution">
    <text evidence="1">The sequence shown here is derived from an EMBL/GenBank/DDBJ whole genome shotgun (WGS) entry which is preliminary data.</text>
</comment>
<dbReference type="RefSeq" id="WP_146832691.1">
    <property type="nucleotide sequence ID" value="NZ_BJVQ01000003.1"/>
</dbReference>
<dbReference type="EMBL" id="BJVQ01000003">
    <property type="protein sequence ID" value="GEL45257.1"/>
    <property type="molecule type" value="Genomic_DNA"/>
</dbReference>
<name>A0A511FAH1_9CELL</name>
<evidence type="ECO:0000313" key="3">
    <source>
        <dbReference type="Proteomes" id="UP000321723"/>
    </source>
</evidence>
<dbReference type="Proteomes" id="UP000564629">
    <property type="component" value="Unassembled WGS sequence"/>
</dbReference>
<evidence type="ECO:0000313" key="4">
    <source>
        <dbReference type="Proteomes" id="UP000564629"/>
    </source>
</evidence>
<reference evidence="2 4" key="2">
    <citation type="submission" date="2020-08" db="EMBL/GenBank/DDBJ databases">
        <title>Sequencing the genomes of 1000 actinobacteria strains.</title>
        <authorList>
            <person name="Klenk H.-P."/>
        </authorList>
    </citation>
    <scope>NUCLEOTIDE SEQUENCE [LARGE SCALE GENOMIC DNA]</scope>
    <source>
        <strain evidence="2 4">DSM 9581</strain>
    </source>
</reference>
<keyword evidence="3" id="KW-1185">Reference proteome</keyword>